<protein>
    <submittedName>
        <fullName evidence="2">Uncharacterized protein</fullName>
    </submittedName>
</protein>
<keyword evidence="1" id="KW-1133">Transmembrane helix</keyword>
<keyword evidence="1" id="KW-0812">Transmembrane</keyword>
<dbReference type="Gene3D" id="1.10.4160.10">
    <property type="entry name" value="Hydantoin permease"/>
    <property type="match status" value="1"/>
</dbReference>
<feature type="transmembrane region" description="Helical" evidence="1">
    <location>
        <begin position="358"/>
        <end position="376"/>
    </location>
</feature>
<reference evidence="2" key="1">
    <citation type="journal article" date="2021" name="Microorganisms">
        <title>Acidisoma silvae sp. nov. and Acidisomacellulosilytica sp. nov., Two Acidophilic Bacteria Isolated from Decaying Wood, Hydrolyzing Cellulose and Producing Poly-3-hydroxybutyrate.</title>
        <authorList>
            <person name="Mieszkin S."/>
            <person name="Pouder E."/>
            <person name="Uroz S."/>
            <person name="Simon-Colin C."/>
            <person name="Alain K."/>
        </authorList>
    </citation>
    <scope>NUCLEOTIDE SEQUENCE</scope>
    <source>
        <strain evidence="2">HW T2.11</strain>
    </source>
</reference>
<dbReference type="SUPFAM" id="SSF53850">
    <property type="entry name" value="Periplasmic binding protein-like II"/>
    <property type="match status" value="1"/>
</dbReference>
<feature type="transmembrane region" description="Helical" evidence="1">
    <location>
        <begin position="187"/>
        <end position="207"/>
    </location>
</feature>
<name>A0A963YV76_9PROT</name>
<dbReference type="AlphaFoldDB" id="A0A963YV76"/>
<dbReference type="PANTHER" id="PTHR30569">
    <property type="entry name" value="CYTOSINE TRANSPORTER CODB"/>
    <property type="match status" value="1"/>
</dbReference>
<feature type="transmembrane region" description="Helical" evidence="1">
    <location>
        <begin position="330"/>
        <end position="352"/>
    </location>
</feature>
<feature type="transmembrane region" description="Helical" evidence="1">
    <location>
        <begin position="278"/>
        <end position="298"/>
    </location>
</feature>
<dbReference type="InterPro" id="IPR030191">
    <property type="entry name" value="CodB"/>
</dbReference>
<comment type="caution">
    <text evidence="2">The sequence shown here is derived from an EMBL/GenBank/DDBJ whole genome shotgun (WGS) entry which is preliminary data.</text>
</comment>
<reference evidence="2" key="2">
    <citation type="submission" date="2021-01" db="EMBL/GenBank/DDBJ databases">
        <authorList>
            <person name="Mieszkin S."/>
            <person name="Pouder E."/>
            <person name="Alain K."/>
        </authorList>
    </citation>
    <scope>NUCLEOTIDE SEQUENCE</scope>
    <source>
        <strain evidence="2">HW T2.11</strain>
    </source>
</reference>
<dbReference type="PANTHER" id="PTHR30569:SF0">
    <property type="entry name" value="CYTOSINE PERMEASE"/>
    <property type="match status" value="1"/>
</dbReference>
<gene>
    <name evidence="2" type="ORF">ASILVAE211_21235</name>
</gene>
<dbReference type="EMBL" id="JAESVB010000016">
    <property type="protein sequence ID" value="MCB8877732.1"/>
    <property type="molecule type" value="Genomic_DNA"/>
</dbReference>
<keyword evidence="3" id="KW-1185">Reference proteome</keyword>
<feature type="transmembrane region" description="Helical" evidence="1">
    <location>
        <begin position="147"/>
        <end position="167"/>
    </location>
</feature>
<evidence type="ECO:0000256" key="1">
    <source>
        <dbReference type="SAM" id="Phobius"/>
    </source>
</evidence>
<proteinExistence type="predicted"/>
<dbReference type="GO" id="GO:0015209">
    <property type="term" value="F:cytosine transmembrane transporter activity"/>
    <property type="evidence" value="ECO:0007669"/>
    <property type="project" value="InterPro"/>
</dbReference>
<keyword evidence="1" id="KW-0472">Membrane</keyword>
<sequence length="436" mass="47549">MAGGATATPVVGAPMIWAQDIKNITLRHIGVSYSVVSDIGQQASKDLGFKVVMQNLDTSTAITRFITQPQSVDIPDLEAWQTKVAVPRGILQGIDIKRIKEFDNILPIFTKGEYQGEKVSDQGISAYPVMYIASKDSTKIVPGVHDYMQPIWTLLQLLPFIAIAYAAPQAFHDWSHFAGLTGKAQGFHFALFGAAASVVFSLMGQIGEQVDFLRFMPEKRTDRFDWKWWGAMVWGGPGWIMVGALKMLAGSLLTVIALRHGLSPVRAAEPVDMYRIGFGYVFQSNAIVVSVTVLFVILSQIKINVTNAYAGSIAWSNFFARLTHSHPGRVIWLLFNVAIALLLAELGVYRALGTTLAIYSNLAVAWIGALVADLVVNKPLGLSPHGIEFKRAYLKDTNPVGFGGMTLGGLAALRPCSFSPEPSDQLRRVLPASRVS</sequence>
<feature type="transmembrane region" description="Helical" evidence="1">
    <location>
        <begin position="228"/>
        <end position="258"/>
    </location>
</feature>
<dbReference type="GO" id="GO:0005886">
    <property type="term" value="C:plasma membrane"/>
    <property type="evidence" value="ECO:0007669"/>
    <property type="project" value="TreeGrafter"/>
</dbReference>
<evidence type="ECO:0000313" key="3">
    <source>
        <dbReference type="Proteomes" id="UP000708298"/>
    </source>
</evidence>
<accession>A0A963YV76</accession>
<dbReference type="Proteomes" id="UP000708298">
    <property type="component" value="Unassembled WGS sequence"/>
</dbReference>
<organism evidence="2 3">
    <name type="scientific">Acidisoma silvae</name>
    <dbReference type="NCBI Taxonomy" id="2802396"/>
    <lineage>
        <taxon>Bacteria</taxon>
        <taxon>Pseudomonadati</taxon>
        <taxon>Pseudomonadota</taxon>
        <taxon>Alphaproteobacteria</taxon>
        <taxon>Acetobacterales</taxon>
        <taxon>Acidocellaceae</taxon>
        <taxon>Acidisoma</taxon>
    </lineage>
</organism>
<evidence type="ECO:0000313" key="2">
    <source>
        <dbReference type="EMBL" id="MCB8877732.1"/>
    </source>
</evidence>